<sequence length="66" mass="7282">MSRLQVNFTNAGSQVPQSLEAPDMVTALVVAEINMGEAPAEIRDGDRLLARLEKRGRTHAPFWYVG</sequence>
<comment type="caution">
    <text evidence="1">The sequence shown here is derived from an EMBL/GenBank/DDBJ whole genome shotgun (WGS) entry which is preliminary data.</text>
</comment>
<dbReference type="RefSeq" id="WP_341671936.1">
    <property type="nucleotide sequence ID" value="NZ_JBBYHV010000001.1"/>
</dbReference>
<accession>A0ABU9IB03</accession>
<dbReference type="EMBL" id="JBBYHV010000001">
    <property type="protein sequence ID" value="MEL1249400.1"/>
    <property type="molecule type" value="Genomic_DNA"/>
</dbReference>
<name>A0ABU9IB03_9SPHN</name>
<gene>
    <name evidence="1" type="ORF">AAEO60_01810</name>
</gene>
<dbReference type="Proteomes" id="UP001497045">
    <property type="component" value="Unassembled WGS sequence"/>
</dbReference>
<evidence type="ECO:0000313" key="2">
    <source>
        <dbReference type="Proteomes" id="UP001497045"/>
    </source>
</evidence>
<evidence type="ECO:0000313" key="1">
    <source>
        <dbReference type="EMBL" id="MEL1249400.1"/>
    </source>
</evidence>
<proteinExistence type="predicted"/>
<organism evidence="1 2">
    <name type="scientific">Aurantiacibacter gilvus</name>
    <dbReference type="NCBI Taxonomy" id="3139141"/>
    <lineage>
        <taxon>Bacteria</taxon>
        <taxon>Pseudomonadati</taxon>
        <taxon>Pseudomonadota</taxon>
        <taxon>Alphaproteobacteria</taxon>
        <taxon>Sphingomonadales</taxon>
        <taxon>Erythrobacteraceae</taxon>
        <taxon>Aurantiacibacter</taxon>
    </lineage>
</organism>
<keyword evidence="2" id="KW-1185">Reference proteome</keyword>
<reference evidence="1 2" key="1">
    <citation type="submission" date="2024-04" db="EMBL/GenBank/DDBJ databases">
        <title>Aurantiacibacter sp. DGU6 16S ribosomal RNA gene Genome sequencing and assembly.</title>
        <authorList>
            <person name="Park S."/>
        </authorList>
    </citation>
    <scope>NUCLEOTIDE SEQUENCE [LARGE SCALE GENOMIC DNA]</scope>
    <source>
        <strain evidence="1 2">DGU6</strain>
    </source>
</reference>
<protein>
    <submittedName>
        <fullName evidence="1">Uncharacterized protein</fullName>
    </submittedName>
</protein>